<evidence type="ECO:0000313" key="3">
    <source>
        <dbReference type="Proteomes" id="UP000887013"/>
    </source>
</evidence>
<dbReference type="Proteomes" id="UP000887013">
    <property type="component" value="Unassembled WGS sequence"/>
</dbReference>
<comment type="caution">
    <text evidence="2">The sequence shown here is derived from an EMBL/GenBank/DDBJ whole genome shotgun (WGS) entry which is preliminary data.</text>
</comment>
<reference evidence="2" key="1">
    <citation type="submission" date="2020-08" db="EMBL/GenBank/DDBJ databases">
        <title>Multicomponent nature underlies the extraordinary mechanical properties of spider dragline silk.</title>
        <authorList>
            <person name="Kono N."/>
            <person name="Nakamura H."/>
            <person name="Mori M."/>
            <person name="Yoshida Y."/>
            <person name="Ohtoshi R."/>
            <person name="Malay A.D."/>
            <person name="Moran D.A.P."/>
            <person name="Tomita M."/>
            <person name="Numata K."/>
            <person name="Arakawa K."/>
        </authorList>
    </citation>
    <scope>NUCLEOTIDE SEQUENCE</scope>
</reference>
<dbReference type="AlphaFoldDB" id="A0A8X6P8Z7"/>
<keyword evidence="3" id="KW-1185">Reference proteome</keyword>
<accession>A0A8X6P8Z7</accession>
<protein>
    <recommendedName>
        <fullName evidence="1">Mutator-like transposase domain-containing protein</fullName>
    </recommendedName>
</protein>
<sequence>MRRLLRVSNESMETVVEETVNINSNRDITAASDGRWLKRVHTSFNGVVFATCLETGKVLDFECLSKYCFKYKNRSNKDHTCEKNFEVLEGGWN</sequence>
<feature type="domain" description="Mutator-like transposase" evidence="1">
    <location>
        <begin position="7"/>
        <end position="86"/>
    </location>
</feature>
<evidence type="ECO:0000313" key="2">
    <source>
        <dbReference type="EMBL" id="GFT55360.1"/>
    </source>
</evidence>
<evidence type="ECO:0000259" key="1">
    <source>
        <dbReference type="Pfam" id="PF20700"/>
    </source>
</evidence>
<name>A0A8X6P8Z7_NEPPI</name>
<dbReference type="Pfam" id="PF20700">
    <property type="entry name" value="Mutator"/>
    <property type="match status" value="1"/>
</dbReference>
<organism evidence="2 3">
    <name type="scientific">Nephila pilipes</name>
    <name type="common">Giant wood spider</name>
    <name type="synonym">Nephila maculata</name>
    <dbReference type="NCBI Taxonomy" id="299642"/>
    <lineage>
        <taxon>Eukaryota</taxon>
        <taxon>Metazoa</taxon>
        <taxon>Ecdysozoa</taxon>
        <taxon>Arthropoda</taxon>
        <taxon>Chelicerata</taxon>
        <taxon>Arachnida</taxon>
        <taxon>Araneae</taxon>
        <taxon>Araneomorphae</taxon>
        <taxon>Entelegynae</taxon>
        <taxon>Araneoidea</taxon>
        <taxon>Nephilidae</taxon>
        <taxon>Nephila</taxon>
    </lineage>
</organism>
<dbReference type="InterPro" id="IPR049012">
    <property type="entry name" value="Mutator_transp_dom"/>
</dbReference>
<proteinExistence type="predicted"/>
<dbReference type="EMBL" id="BMAW01066529">
    <property type="protein sequence ID" value="GFT55360.1"/>
    <property type="molecule type" value="Genomic_DNA"/>
</dbReference>
<gene>
    <name evidence="2" type="primary">AVEN_89230_1</name>
    <name evidence="2" type="ORF">NPIL_153231</name>
</gene>